<keyword evidence="9" id="KW-1185">Reference proteome</keyword>
<keyword evidence="3 6" id="KW-0812">Transmembrane</keyword>
<dbReference type="SUPFAM" id="SSF103473">
    <property type="entry name" value="MFS general substrate transporter"/>
    <property type="match status" value="1"/>
</dbReference>
<evidence type="ECO:0000256" key="6">
    <source>
        <dbReference type="SAM" id="Phobius"/>
    </source>
</evidence>
<feature type="transmembrane region" description="Helical" evidence="6">
    <location>
        <begin position="346"/>
        <end position="364"/>
    </location>
</feature>
<evidence type="ECO:0000256" key="3">
    <source>
        <dbReference type="ARBA" id="ARBA00022692"/>
    </source>
</evidence>
<name>A0A7W8M5J8_9FIRM</name>
<feature type="transmembrane region" description="Helical" evidence="6">
    <location>
        <begin position="86"/>
        <end position="105"/>
    </location>
</feature>
<keyword evidence="2" id="KW-0813">Transport</keyword>
<gene>
    <name evidence="8" type="ORF">HNP82_001765</name>
</gene>
<keyword evidence="5 6" id="KW-0472">Membrane</keyword>
<reference evidence="8 9" key="1">
    <citation type="submission" date="2020-08" db="EMBL/GenBank/DDBJ databases">
        <title>Genomic Encyclopedia of Type Strains, Phase IV (KMG-IV): sequencing the most valuable type-strain genomes for metagenomic binning, comparative biology and taxonomic classification.</title>
        <authorList>
            <person name="Goeker M."/>
        </authorList>
    </citation>
    <scope>NUCLEOTIDE SEQUENCE [LARGE SCALE GENOMIC DNA]</scope>
    <source>
        <strain evidence="8 9">DSM 106146</strain>
    </source>
</reference>
<feature type="transmembrane region" description="Helical" evidence="6">
    <location>
        <begin position="40"/>
        <end position="65"/>
    </location>
</feature>
<feature type="transmembrane region" description="Helical" evidence="6">
    <location>
        <begin position="220"/>
        <end position="241"/>
    </location>
</feature>
<evidence type="ECO:0000259" key="7">
    <source>
        <dbReference type="PROSITE" id="PS50850"/>
    </source>
</evidence>
<dbReference type="CDD" id="cd17489">
    <property type="entry name" value="MFS_YfcJ_like"/>
    <property type="match status" value="1"/>
</dbReference>
<organism evidence="8 9">
    <name type="scientific">Catenibacillus scindens</name>
    <dbReference type="NCBI Taxonomy" id="673271"/>
    <lineage>
        <taxon>Bacteria</taxon>
        <taxon>Bacillati</taxon>
        <taxon>Bacillota</taxon>
        <taxon>Clostridia</taxon>
        <taxon>Lachnospirales</taxon>
        <taxon>Lachnospiraceae</taxon>
        <taxon>Catenibacillus</taxon>
    </lineage>
</organism>
<proteinExistence type="predicted"/>
<feature type="domain" description="Major facilitator superfamily (MFS) profile" evidence="7">
    <location>
        <begin position="12"/>
        <end position="396"/>
    </location>
</feature>
<dbReference type="Proteomes" id="UP000543642">
    <property type="component" value="Unassembled WGS sequence"/>
</dbReference>
<dbReference type="Pfam" id="PF07690">
    <property type="entry name" value="MFS_1"/>
    <property type="match status" value="1"/>
</dbReference>
<dbReference type="GO" id="GO:0022857">
    <property type="term" value="F:transmembrane transporter activity"/>
    <property type="evidence" value="ECO:0007669"/>
    <property type="project" value="InterPro"/>
</dbReference>
<evidence type="ECO:0000256" key="4">
    <source>
        <dbReference type="ARBA" id="ARBA00022989"/>
    </source>
</evidence>
<dbReference type="EMBL" id="JACHFW010000006">
    <property type="protein sequence ID" value="MBB5264637.1"/>
    <property type="molecule type" value="Genomic_DNA"/>
</dbReference>
<evidence type="ECO:0000313" key="8">
    <source>
        <dbReference type="EMBL" id="MBB5264637.1"/>
    </source>
</evidence>
<feature type="transmembrane region" description="Helical" evidence="6">
    <location>
        <begin position="306"/>
        <end position="326"/>
    </location>
</feature>
<dbReference type="Gene3D" id="1.20.1250.20">
    <property type="entry name" value="MFS general substrate transporter like domains"/>
    <property type="match status" value="2"/>
</dbReference>
<evidence type="ECO:0000313" key="9">
    <source>
        <dbReference type="Proteomes" id="UP000543642"/>
    </source>
</evidence>
<evidence type="ECO:0000256" key="1">
    <source>
        <dbReference type="ARBA" id="ARBA00004651"/>
    </source>
</evidence>
<comment type="caution">
    <text evidence="8">The sequence shown here is derived from an EMBL/GenBank/DDBJ whole genome shotgun (WGS) entry which is preliminary data.</text>
</comment>
<dbReference type="PROSITE" id="PS50850">
    <property type="entry name" value="MFS"/>
    <property type="match status" value="1"/>
</dbReference>
<dbReference type="GO" id="GO:0005886">
    <property type="term" value="C:plasma membrane"/>
    <property type="evidence" value="ECO:0007669"/>
    <property type="project" value="UniProtKB-SubCell"/>
</dbReference>
<dbReference type="InterPro" id="IPR020846">
    <property type="entry name" value="MFS_dom"/>
</dbReference>
<dbReference type="InterPro" id="IPR036259">
    <property type="entry name" value="MFS_trans_sf"/>
</dbReference>
<feature type="transmembrane region" description="Helical" evidence="6">
    <location>
        <begin position="12"/>
        <end position="34"/>
    </location>
</feature>
<feature type="transmembrane region" description="Helical" evidence="6">
    <location>
        <begin position="165"/>
        <end position="187"/>
    </location>
</feature>
<evidence type="ECO:0000256" key="2">
    <source>
        <dbReference type="ARBA" id="ARBA00022448"/>
    </source>
</evidence>
<dbReference type="InterPro" id="IPR052714">
    <property type="entry name" value="MFS_Exporter"/>
</dbReference>
<comment type="subcellular location">
    <subcellularLocation>
        <location evidence="1">Cell membrane</location>
        <topology evidence="1">Multi-pass membrane protein</topology>
    </subcellularLocation>
</comment>
<accession>A0A7W8M5J8</accession>
<protein>
    <submittedName>
        <fullName evidence="8">MFS family permease</fullName>
    </submittedName>
</protein>
<dbReference type="AlphaFoldDB" id="A0A7W8M5J8"/>
<feature type="transmembrane region" description="Helical" evidence="6">
    <location>
        <begin position="370"/>
        <end position="392"/>
    </location>
</feature>
<evidence type="ECO:0000256" key="5">
    <source>
        <dbReference type="ARBA" id="ARBA00023136"/>
    </source>
</evidence>
<sequence length="408" mass="44559">MGYQKEKLFNIYFFVIALVNLASSVMMQMFNATIALHMDALGSAASVSGTIISIGAVSATVYRFFGGKICEKRGRRKLMVIGMADFALMSLFMGLTNALPLLYILRVLQMFGYSMASTCASVAVIDVIPQKRVGEGLGYYSLAASAAQAFGPSVALFFYHTEGGFFSVMSGMCFMGAVAVMITLCFLNYEIKGRKASDQWNTSGQENEGKGIWQYIEKRALPAAWVYFFVTLTGSLVTMYLTLFASRSGIDNAGMFFTISVVFMVAARIVSGKLSDRRGVLWAVVPGMLLLISGYMMLIFSDEIHLLFYIAGGFYGFGTGMASPALNAQAVKGVPKTRVSVASSTFFLPMDISFMAGSVLWGVMIDYFEFRLLFIMAAGLSCIAVLLSFLLFSARPKQQRVETAEQVL</sequence>
<feature type="transmembrane region" description="Helical" evidence="6">
    <location>
        <begin position="253"/>
        <end position="271"/>
    </location>
</feature>
<dbReference type="RefSeq" id="WP_183773428.1">
    <property type="nucleotide sequence ID" value="NZ_JACHFW010000006.1"/>
</dbReference>
<dbReference type="PANTHER" id="PTHR23531:SF2">
    <property type="entry name" value="PERMEASE"/>
    <property type="match status" value="1"/>
</dbReference>
<dbReference type="PANTHER" id="PTHR23531">
    <property type="entry name" value="QUINOLENE RESISTANCE PROTEIN NORA"/>
    <property type="match status" value="1"/>
</dbReference>
<feature type="transmembrane region" description="Helical" evidence="6">
    <location>
        <begin position="280"/>
        <end position="300"/>
    </location>
</feature>
<dbReference type="InterPro" id="IPR011701">
    <property type="entry name" value="MFS"/>
</dbReference>
<keyword evidence="4 6" id="KW-1133">Transmembrane helix</keyword>